<comment type="cofactor">
    <cofactor evidence="1">
        <name>Mg(2+)</name>
        <dbReference type="ChEBI" id="CHEBI:18420"/>
    </cofactor>
</comment>
<evidence type="ECO:0000256" key="4">
    <source>
        <dbReference type="ARBA" id="ARBA00022842"/>
    </source>
</evidence>
<dbReference type="InterPro" id="IPR051600">
    <property type="entry name" value="Beta-PGM-like"/>
</dbReference>
<evidence type="ECO:0008006" key="8">
    <source>
        <dbReference type="Google" id="ProtNLM"/>
    </source>
</evidence>
<keyword evidence="3" id="KW-0479">Metal-binding</keyword>
<gene>
    <name evidence="6" type="ORF">CAP_8793</name>
</gene>
<keyword evidence="4" id="KW-0460">Magnesium</keyword>
<dbReference type="Gene3D" id="1.10.150.240">
    <property type="entry name" value="Putative phosphatase, domain 2"/>
    <property type="match status" value="1"/>
</dbReference>
<evidence type="ECO:0000256" key="1">
    <source>
        <dbReference type="ARBA" id="ARBA00001946"/>
    </source>
</evidence>
<evidence type="ECO:0000256" key="2">
    <source>
        <dbReference type="ARBA" id="ARBA00006171"/>
    </source>
</evidence>
<comment type="caution">
    <text evidence="6">The sequence shown here is derived from an EMBL/GenBank/DDBJ whole genome shotgun (WGS) entry which is preliminary data.</text>
</comment>
<dbReference type="PANTHER" id="PTHR46193">
    <property type="entry name" value="6-PHOSPHOGLUCONATE PHOSPHATASE"/>
    <property type="match status" value="1"/>
</dbReference>
<dbReference type="EMBL" id="ASRX01000092">
    <property type="protein sequence ID" value="EYF01006.1"/>
    <property type="molecule type" value="Genomic_DNA"/>
</dbReference>
<accession>A0A017SXI9</accession>
<comment type="similarity">
    <text evidence="2">Belongs to the HAD-like hydrolase superfamily. CbbY/CbbZ/Gph/YieH family.</text>
</comment>
<dbReference type="SFLD" id="SFLDS00003">
    <property type="entry name" value="Haloacid_Dehalogenase"/>
    <property type="match status" value="1"/>
</dbReference>
<evidence type="ECO:0000313" key="7">
    <source>
        <dbReference type="Proteomes" id="UP000019678"/>
    </source>
</evidence>
<dbReference type="AlphaFoldDB" id="A0A017SXI9"/>
<dbReference type="NCBIfam" id="TIGR01509">
    <property type="entry name" value="HAD-SF-IA-v3"/>
    <property type="match status" value="1"/>
</dbReference>
<dbReference type="SUPFAM" id="SSF56784">
    <property type="entry name" value="HAD-like"/>
    <property type="match status" value="1"/>
</dbReference>
<name>A0A017SXI9_9BACT</name>
<evidence type="ECO:0000256" key="5">
    <source>
        <dbReference type="ARBA" id="ARBA00023277"/>
    </source>
</evidence>
<reference evidence="6 7" key="1">
    <citation type="submission" date="2013-05" db="EMBL/GenBank/DDBJ databases">
        <title>Genome assembly of Chondromyces apiculatus DSM 436.</title>
        <authorList>
            <person name="Sharma G."/>
            <person name="Khatri I."/>
            <person name="Kaur C."/>
            <person name="Mayilraj S."/>
            <person name="Subramanian S."/>
        </authorList>
    </citation>
    <scope>NUCLEOTIDE SEQUENCE [LARGE SCALE GENOMIC DNA]</scope>
    <source>
        <strain evidence="6 7">DSM 436</strain>
    </source>
</reference>
<keyword evidence="5" id="KW-0119">Carbohydrate metabolism</keyword>
<evidence type="ECO:0000313" key="6">
    <source>
        <dbReference type="EMBL" id="EYF01006.1"/>
    </source>
</evidence>
<dbReference type="PRINTS" id="PR00413">
    <property type="entry name" value="HADHALOGNASE"/>
</dbReference>
<dbReference type="Pfam" id="PF00702">
    <property type="entry name" value="Hydrolase"/>
    <property type="match status" value="1"/>
</dbReference>
<dbReference type="PANTHER" id="PTHR46193:SF18">
    <property type="entry name" value="HEXITOL PHOSPHATASE B"/>
    <property type="match status" value="1"/>
</dbReference>
<evidence type="ECO:0000256" key="3">
    <source>
        <dbReference type="ARBA" id="ARBA00022723"/>
    </source>
</evidence>
<dbReference type="InterPro" id="IPR023198">
    <property type="entry name" value="PGP-like_dom2"/>
</dbReference>
<dbReference type="Gene3D" id="3.40.50.1000">
    <property type="entry name" value="HAD superfamily/HAD-like"/>
    <property type="match status" value="1"/>
</dbReference>
<protein>
    <recommendedName>
        <fullName evidence="8">Beta-phosphoglucomutase</fullName>
    </recommendedName>
</protein>
<dbReference type="SFLD" id="SFLDG01129">
    <property type="entry name" value="C1.5:_HAD__Beta-PGM__Phosphata"/>
    <property type="match status" value="1"/>
</dbReference>
<dbReference type="GO" id="GO:0003824">
    <property type="term" value="F:catalytic activity"/>
    <property type="evidence" value="ECO:0007669"/>
    <property type="project" value="UniProtKB-ARBA"/>
</dbReference>
<dbReference type="Proteomes" id="UP000019678">
    <property type="component" value="Unassembled WGS sequence"/>
</dbReference>
<proteinExistence type="inferred from homology"/>
<sequence>MSAMPIRGLLFDLDGTLAVTDPLHFQAWRATLLEHDVTLDEAGYQARVCGRQNPAIVRGFLPALPDAEAQALIARKEARFRAAATALTPLPGLGALLDLARARGLHLGLVTNAPRDNATHMLAALGLTDAFASIVLGDEVAIGKPDPTPYRVALETLRLAPAEAIAFEDSPSGIRSARGAGIATVGVLSTHPAEELVAAGAALVVPDFAAVPLRGYLAGLGVPS</sequence>
<dbReference type="GO" id="GO:0046872">
    <property type="term" value="F:metal ion binding"/>
    <property type="evidence" value="ECO:0007669"/>
    <property type="project" value="UniProtKB-KW"/>
</dbReference>
<dbReference type="eggNOG" id="COG0637">
    <property type="taxonomic scope" value="Bacteria"/>
</dbReference>
<organism evidence="6 7">
    <name type="scientific">Chondromyces apiculatus DSM 436</name>
    <dbReference type="NCBI Taxonomy" id="1192034"/>
    <lineage>
        <taxon>Bacteria</taxon>
        <taxon>Pseudomonadati</taxon>
        <taxon>Myxococcota</taxon>
        <taxon>Polyangia</taxon>
        <taxon>Polyangiales</taxon>
        <taxon>Polyangiaceae</taxon>
        <taxon>Chondromyces</taxon>
    </lineage>
</organism>
<dbReference type="InterPro" id="IPR036412">
    <property type="entry name" value="HAD-like_sf"/>
</dbReference>
<dbReference type="InterPro" id="IPR006439">
    <property type="entry name" value="HAD-SF_hydro_IA"/>
</dbReference>
<dbReference type="STRING" id="1192034.CAP_8793"/>
<keyword evidence="7" id="KW-1185">Reference proteome</keyword>
<dbReference type="RefSeq" id="WP_197041536.1">
    <property type="nucleotide sequence ID" value="NZ_ASRX01000092.1"/>
</dbReference>
<dbReference type="InterPro" id="IPR023214">
    <property type="entry name" value="HAD_sf"/>
</dbReference>
<dbReference type="SFLD" id="SFLDG01135">
    <property type="entry name" value="C1.5.6:_HAD__Beta-PGM__Phospha"/>
    <property type="match status" value="1"/>
</dbReference>